<accession>A0AAW3AXM2</accession>
<proteinExistence type="predicted"/>
<keyword evidence="2" id="KW-1185">Reference proteome</keyword>
<evidence type="ECO:0000313" key="2">
    <source>
        <dbReference type="Proteomes" id="UP001500131"/>
    </source>
</evidence>
<reference evidence="1 2" key="1">
    <citation type="submission" date="2024-02" db="EMBL/GenBank/DDBJ databases">
        <title>FIRST GENOME SEQUENCES OF Leishmania (Viannia) shawi, Leishmania (Viannia) lindenbergi AND Leishmania (Viannia) utingensis.</title>
        <authorList>
            <person name="Resadore F."/>
            <person name="Custodio M.G.F."/>
            <person name="Boite M.C."/>
            <person name="Cupolillo E."/>
            <person name="Ferreira G.E.M."/>
        </authorList>
    </citation>
    <scope>NUCLEOTIDE SEQUENCE [LARGE SCALE GENOMIC DNA]</scope>
    <source>
        <strain evidence="1 2">MHOM/BR/1966/M15733</strain>
    </source>
</reference>
<dbReference type="AlphaFoldDB" id="A0AAW3AXM2"/>
<evidence type="ECO:0000313" key="1">
    <source>
        <dbReference type="EMBL" id="KAL0512975.1"/>
    </source>
</evidence>
<protein>
    <submittedName>
        <fullName evidence="1">Uncharacterized protein</fullName>
    </submittedName>
</protein>
<gene>
    <name evidence="1" type="ORF">Q4I31_001047</name>
</gene>
<comment type="caution">
    <text evidence="1">The sequence shown here is derived from an EMBL/GenBank/DDBJ whole genome shotgun (WGS) entry which is preliminary data.</text>
</comment>
<name>A0AAW3AXM2_9TRYP</name>
<dbReference type="EMBL" id="JBAMZK010000006">
    <property type="protein sequence ID" value="KAL0512975.1"/>
    <property type="molecule type" value="Genomic_DNA"/>
</dbReference>
<dbReference type="Proteomes" id="UP001500131">
    <property type="component" value="Unassembled WGS sequence"/>
</dbReference>
<sequence length="78" mass="8131">MRRFVAQHMAPAVARLASTAAASKSAAPGQKSFFKATEMIGYVHSIDGTIATLIPAPGNPGVAYNTIIMIQVSSTARL</sequence>
<organism evidence="1 2">
    <name type="scientific">Leishmania lindenbergi</name>
    <dbReference type="NCBI Taxonomy" id="651832"/>
    <lineage>
        <taxon>Eukaryota</taxon>
        <taxon>Discoba</taxon>
        <taxon>Euglenozoa</taxon>
        <taxon>Kinetoplastea</taxon>
        <taxon>Metakinetoplastina</taxon>
        <taxon>Trypanosomatida</taxon>
        <taxon>Trypanosomatidae</taxon>
        <taxon>Leishmaniinae</taxon>
        <taxon>Leishmania</taxon>
    </lineage>
</organism>